<keyword evidence="1" id="KW-0472">Membrane</keyword>
<name>A0A7K3LYM9_9ACTN</name>
<evidence type="ECO:0000256" key="1">
    <source>
        <dbReference type="SAM" id="Phobius"/>
    </source>
</evidence>
<keyword evidence="3" id="KW-1185">Reference proteome</keyword>
<dbReference type="Proteomes" id="UP000460435">
    <property type="component" value="Unassembled WGS sequence"/>
</dbReference>
<dbReference type="EMBL" id="WLZY01000001">
    <property type="protein sequence ID" value="NDL56135.1"/>
    <property type="molecule type" value="Genomic_DNA"/>
</dbReference>
<comment type="caution">
    <text evidence="2">The sequence shown here is derived from an EMBL/GenBank/DDBJ whole genome shotgun (WGS) entry which is preliminary data.</text>
</comment>
<dbReference type="AlphaFoldDB" id="A0A7K3LYM9"/>
<accession>A0A7K3LYM9</accession>
<feature type="transmembrane region" description="Helical" evidence="1">
    <location>
        <begin position="28"/>
        <end position="45"/>
    </location>
</feature>
<reference evidence="2 3" key="1">
    <citation type="submission" date="2019-11" db="EMBL/GenBank/DDBJ databases">
        <authorList>
            <person name="Li X.-J."/>
            <person name="Feng X.-M."/>
        </authorList>
    </citation>
    <scope>NUCLEOTIDE SEQUENCE [LARGE SCALE GENOMIC DNA]</scope>
    <source>
        <strain evidence="2 3">XMNu-373</strain>
    </source>
</reference>
<organism evidence="2 3">
    <name type="scientific">Phytoactinopolyspora mesophila</name>
    <dbReference type="NCBI Taxonomy" id="2650750"/>
    <lineage>
        <taxon>Bacteria</taxon>
        <taxon>Bacillati</taxon>
        <taxon>Actinomycetota</taxon>
        <taxon>Actinomycetes</taxon>
        <taxon>Jiangellales</taxon>
        <taxon>Jiangellaceae</taxon>
        <taxon>Phytoactinopolyspora</taxon>
    </lineage>
</organism>
<evidence type="ECO:0000313" key="3">
    <source>
        <dbReference type="Proteomes" id="UP000460435"/>
    </source>
</evidence>
<gene>
    <name evidence="2" type="ORF">F7O44_03500</name>
</gene>
<evidence type="ECO:0008006" key="4">
    <source>
        <dbReference type="Google" id="ProtNLM"/>
    </source>
</evidence>
<keyword evidence="1" id="KW-0812">Transmembrane</keyword>
<protein>
    <recommendedName>
        <fullName evidence="4">Hydrophobic protein</fullName>
    </recommendedName>
</protein>
<proteinExistence type="predicted"/>
<keyword evidence="1" id="KW-1133">Transmembrane helix</keyword>
<evidence type="ECO:0000313" key="2">
    <source>
        <dbReference type="EMBL" id="NDL56135.1"/>
    </source>
</evidence>
<sequence>MTIALLVLILALLLGGIGLAVEALRWMLIIAVIFLLASAITGWLGRTRQKTAGTPDEPSV</sequence>